<dbReference type="Pfam" id="PF00753">
    <property type="entry name" value="Lactamase_B"/>
    <property type="match status" value="1"/>
</dbReference>
<dbReference type="SMART" id="SM00849">
    <property type="entry name" value="Lactamase_B"/>
    <property type="match status" value="1"/>
</dbReference>
<dbReference type="EMBL" id="CAJFCW020000006">
    <property type="protein sequence ID" value="CAG9126411.1"/>
    <property type="molecule type" value="Genomic_DNA"/>
</dbReference>
<dbReference type="EMBL" id="CAJFDH010000006">
    <property type="protein sequence ID" value="CAD5229339.1"/>
    <property type="molecule type" value="Genomic_DNA"/>
</dbReference>
<organism evidence="3 4">
    <name type="scientific">Bursaphelenchus okinawaensis</name>
    <dbReference type="NCBI Taxonomy" id="465554"/>
    <lineage>
        <taxon>Eukaryota</taxon>
        <taxon>Metazoa</taxon>
        <taxon>Ecdysozoa</taxon>
        <taxon>Nematoda</taxon>
        <taxon>Chromadorea</taxon>
        <taxon>Rhabditida</taxon>
        <taxon>Tylenchina</taxon>
        <taxon>Tylenchomorpha</taxon>
        <taxon>Aphelenchoidea</taxon>
        <taxon>Aphelenchoididae</taxon>
        <taxon>Bursaphelenchus</taxon>
    </lineage>
</organism>
<feature type="region of interest" description="Disordered" evidence="1">
    <location>
        <begin position="326"/>
        <end position="357"/>
    </location>
</feature>
<dbReference type="PANTHER" id="PTHR23200:SF39">
    <property type="entry name" value="PROTEIN CBG14679"/>
    <property type="match status" value="1"/>
</dbReference>
<dbReference type="OrthoDB" id="10250730at2759"/>
<gene>
    <name evidence="3" type="ORF">BOKJ2_LOCUS13398</name>
</gene>
<keyword evidence="4" id="KW-1185">Reference proteome</keyword>
<dbReference type="InterPro" id="IPR039344">
    <property type="entry name" value="MBLAC1"/>
</dbReference>
<evidence type="ECO:0000256" key="1">
    <source>
        <dbReference type="SAM" id="MobiDB-lite"/>
    </source>
</evidence>
<feature type="domain" description="Metallo-beta-lactamase" evidence="2">
    <location>
        <begin position="59"/>
        <end position="229"/>
    </location>
</feature>
<dbReference type="Proteomes" id="UP000783686">
    <property type="component" value="Unassembled WGS sequence"/>
</dbReference>
<protein>
    <recommendedName>
        <fullName evidence="2">Metallo-beta-lactamase domain-containing protein</fullName>
    </recommendedName>
</protein>
<evidence type="ECO:0000313" key="3">
    <source>
        <dbReference type="EMBL" id="CAD5229339.1"/>
    </source>
</evidence>
<dbReference type="CDD" id="cd07711">
    <property type="entry name" value="MBLAC1-like_MBL-fold"/>
    <property type="match status" value="1"/>
</dbReference>
<accession>A0A811LMM5</accession>
<dbReference type="SUPFAM" id="SSF56281">
    <property type="entry name" value="Metallo-hydrolase/oxidoreductase"/>
    <property type="match status" value="1"/>
</dbReference>
<name>A0A811LMM5_9BILA</name>
<proteinExistence type="predicted"/>
<evidence type="ECO:0000259" key="2">
    <source>
        <dbReference type="SMART" id="SM00849"/>
    </source>
</evidence>
<dbReference type="InterPro" id="IPR001279">
    <property type="entry name" value="Metallo-B-lactamas"/>
</dbReference>
<dbReference type="PANTHER" id="PTHR23200">
    <property type="entry name" value="METALLO-BETA-LACTAMASE DOMAIN-CONTAINING PROTEIN 1"/>
    <property type="match status" value="1"/>
</dbReference>
<reference evidence="3" key="1">
    <citation type="submission" date="2020-09" db="EMBL/GenBank/DDBJ databases">
        <authorList>
            <person name="Kikuchi T."/>
        </authorList>
    </citation>
    <scope>NUCLEOTIDE SEQUENCE</scope>
    <source>
        <strain evidence="3">SH1</strain>
    </source>
</reference>
<feature type="region of interest" description="Disordered" evidence="1">
    <location>
        <begin position="277"/>
        <end position="298"/>
    </location>
</feature>
<comment type="caution">
    <text evidence="3">The sequence shown here is derived from an EMBL/GenBank/DDBJ whole genome shotgun (WGS) entry which is preliminary data.</text>
</comment>
<feature type="compositionally biased region" description="Polar residues" evidence="1">
    <location>
        <begin position="335"/>
        <end position="355"/>
    </location>
</feature>
<feature type="region of interest" description="Disordered" evidence="1">
    <location>
        <begin position="372"/>
        <end position="391"/>
    </location>
</feature>
<dbReference type="InterPro" id="IPR036866">
    <property type="entry name" value="RibonucZ/Hydroxyglut_hydro"/>
</dbReference>
<evidence type="ECO:0000313" key="4">
    <source>
        <dbReference type="Proteomes" id="UP000614601"/>
    </source>
</evidence>
<dbReference type="AlphaFoldDB" id="A0A811LMM5"/>
<dbReference type="Proteomes" id="UP000614601">
    <property type="component" value="Unassembled WGS sequence"/>
</dbReference>
<sequence>MRPFALLITAWILTNDKIKIVLSQPASQPQAQYAVEDTTRVLPLVEGMMYPTEKGYVMVSSVTLILDQGYAIVVDSPSASDKQTTEMMLKALSNFGISPAQVHVALTSHGHPDHFGQQNLFTNARHLFGPYDYVNSVFNRNELFSQNEMQLTRNVQVWNTPGHTNQDVSVIVRNVPQLGTIGVVGDLFYSELDALSGGEDWSRDAWNAALGLENRRRILCTCDVIVPGHSRMFKVTPEMRSRVGCSLDGSVPPGQILSSQIPQNSIVPTQIPQQLGNQISPSQQIPTQTPNQISSQIPSQLPNQISSQMPMIPQSQIPNQGLQLPTGQPGIPGQFPTSQPANPGQFQSTGPNQMLPNIHEQYPQIPANSVYPSNLPPLQNPTSQSVRYKESEDRIQPSVISLPQEALRQNDFVGQKATQPEQDIKQTVLLPVLESAASHLANYLTAAQPGGPVPIPQHTATEVRTLPYQKKMTKH</sequence>
<dbReference type="Gene3D" id="3.60.15.10">
    <property type="entry name" value="Ribonuclease Z/Hydroxyacylglutathione hydrolase-like"/>
    <property type="match status" value="1"/>
</dbReference>